<organism evidence="1 2">
    <name type="scientific">Coniella lustricola</name>
    <dbReference type="NCBI Taxonomy" id="2025994"/>
    <lineage>
        <taxon>Eukaryota</taxon>
        <taxon>Fungi</taxon>
        <taxon>Dikarya</taxon>
        <taxon>Ascomycota</taxon>
        <taxon>Pezizomycotina</taxon>
        <taxon>Sordariomycetes</taxon>
        <taxon>Sordariomycetidae</taxon>
        <taxon>Diaporthales</taxon>
        <taxon>Schizoparmaceae</taxon>
        <taxon>Coniella</taxon>
    </lineage>
</organism>
<evidence type="ECO:0000313" key="1">
    <source>
        <dbReference type="EMBL" id="PSR79700.1"/>
    </source>
</evidence>
<proteinExistence type="predicted"/>
<evidence type="ECO:0000313" key="2">
    <source>
        <dbReference type="Proteomes" id="UP000241462"/>
    </source>
</evidence>
<gene>
    <name evidence="1" type="ORF">BD289DRAFT_89031</name>
</gene>
<accession>A0A2T2ZYL5</accession>
<name>A0A2T2ZYL5_9PEZI</name>
<dbReference type="EMBL" id="KZ678559">
    <property type="protein sequence ID" value="PSR79700.1"/>
    <property type="molecule type" value="Genomic_DNA"/>
</dbReference>
<reference evidence="1 2" key="1">
    <citation type="journal article" date="2018" name="Mycol. Prog.">
        <title>Coniella lustricola, a new species from submerged detritus.</title>
        <authorList>
            <person name="Raudabaugh D.B."/>
            <person name="Iturriaga T."/>
            <person name="Carver A."/>
            <person name="Mondo S."/>
            <person name="Pangilinan J."/>
            <person name="Lipzen A."/>
            <person name="He G."/>
            <person name="Amirebrahimi M."/>
            <person name="Grigoriev I.V."/>
            <person name="Miller A.N."/>
        </authorList>
    </citation>
    <scope>NUCLEOTIDE SEQUENCE [LARGE SCALE GENOMIC DNA]</scope>
    <source>
        <strain evidence="1 2">B22-T-1</strain>
    </source>
</reference>
<dbReference type="InParanoid" id="A0A2T2ZYL5"/>
<sequence>MSVDRPGLLHCASRNKRVMTMWEVSASVGERASSNGRHDDFLILEELSQSPGSRRRLVQPPGRWPWWLAREVASAHACCSLVVLVHNPNTVSPRSVVVVVIVVEAEAEEEEEAEATERKCNEFIVPLADQVHTGSVRGLGARTQKHATGIGEKQRRRHSTACARNEGGLLENCLVGATTSDLSPDPLPLALTASA</sequence>
<dbReference type="Proteomes" id="UP000241462">
    <property type="component" value="Unassembled WGS sequence"/>
</dbReference>
<dbReference type="AlphaFoldDB" id="A0A2T2ZYL5"/>
<keyword evidence="2" id="KW-1185">Reference proteome</keyword>
<protein>
    <submittedName>
        <fullName evidence="1">Uncharacterized protein</fullName>
    </submittedName>
</protein>